<evidence type="ECO:0000256" key="6">
    <source>
        <dbReference type="ARBA" id="ARBA00023004"/>
    </source>
</evidence>
<dbReference type="Pfam" id="PF07660">
    <property type="entry name" value="STN"/>
    <property type="match status" value="1"/>
</dbReference>
<gene>
    <name evidence="13" type="ORF">A4R26_18230</name>
</gene>
<keyword evidence="4" id="KW-0406">Ion transport</keyword>
<dbReference type="InterPro" id="IPR023997">
    <property type="entry name" value="TonB-dep_OMP_SusC/RagA_CS"/>
</dbReference>
<dbReference type="InterPro" id="IPR011662">
    <property type="entry name" value="Secretin/TonB_short_N"/>
</dbReference>
<dbReference type="InterPro" id="IPR000531">
    <property type="entry name" value="Beta-barrel_TonB"/>
</dbReference>
<dbReference type="InterPro" id="IPR036942">
    <property type="entry name" value="Beta-barrel_TonB_sf"/>
</dbReference>
<dbReference type="Pfam" id="PF07715">
    <property type="entry name" value="Plug"/>
    <property type="match status" value="1"/>
</dbReference>
<dbReference type="Gene3D" id="2.170.130.10">
    <property type="entry name" value="TonB-dependent receptor, plug domain"/>
    <property type="match status" value="1"/>
</dbReference>
<dbReference type="Pfam" id="PF13715">
    <property type="entry name" value="CarbopepD_reg_2"/>
    <property type="match status" value="1"/>
</dbReference>
<dbReference type="EMBL" id="LWBP01000123">
    <property type="protein sequence ID" value="OQP62214.1"/>
    <property type="molecule type" value="Genomic_DNA"/>
</dbReference>
<comment type="caution">
    <text evidence="13">The sequence shown here is derived from an EMBL/GenBank/DDBJ whole genome shotgun (WGS) entry which is preliminary data.</text>
</comment>
<dbReference type="Gene3D" id="3.55.50.30">
    <property type="match status" value="1"/>
</dbReference>
<dbReference type="InterPro" id="IPR023996">
    <property type="entry name" value="TonB-dep_OMP_SusC/RagA"/>
</dbReference>
<dbReference type="SUPFAM" id="SSF49464">
    <property type="entry name" value="Carboxypeptidase regulatory domain-like"/>
    <property type="match status" value="1"/>
</dbReference>
<dbReference type="STRING" id="550983.A4R26_18230"/>
<evidence type="ECO:0000256" key="8">
    <source>
        <dbReference type="ARBA" id="ARBA00023136"/>
    </source>
</evidence>
<dbReference type="NCBIfam" id="TIGR04057">
    <property type="entry name" value="SusC_RagA_signa"/>
    <property type="match status" value="1"/>
</dbReference>
<dbReference type="SMART" id="SM00965">
    <property type="entry name" value="STN"/>
    <property type="match status" value="1"/>
</dbReference>
<dbReference type="Gene3D" id="2.40.170.20">
    <property type="entry name" value="TonB-dependent receptor, beta-barrel domain"/>
    <property type="match status" value="1"/>
</dbReference>
<evidence type="ECO:0000256" key="3">
    <source>
        <dbReference type="ARBA" id="ARBA00022452"/>
    </source>
</evidence>
<evidence type="ECO:0000313" key="14">
    <source>
        <dbReference type="Proteomes" id="UP000192276"/>
    </source>
</evidence>
<keyword evidence="7 11" id="KW-0798">TonB box</keyword>
<dbReference type="InterPro" id="IPR012910">
    <property type="entry name" value="Plug_dom"/>
</dbReference>
<evidence type="ECO:0000256" key="9">
    <source>
        <dbReference type="ARBA" id="ARBA00023237"/>
    </source>
</evidence>
<evidence type="ECO:0000256" key="11">
    <source>
        <dbReference type="RuleBase" id="RU003357"/>
    </source>
</evidence>
<keyword evidence="9 10" id="KW-0998">Cell outer membrane</keyword>
<dbReference type="GO" id="GO:0006826">
    <property type="term" value="P:iron ion transport"/>
    <property type="evidence" value="ECO:0007669"/>
    <property type="project" value="UniProtKB-KW"/>
</dbReference>
<keyword evidence="2 10" id="KW-0813">Transport</keyword>
<feature type="domain" description="Secretin/TonB short N-terminal" evidence="12">
    <location>
        <begin position="62"/>
        <end position="113"/>
    </location>
</feature>
<dbReference type="SUPFAM" id="SSF56935">
    <property type="entry name" value="Porins"/>
    <property type="match status" value="1"/>
</dbReference>
<dbReference type="Proteomes" id="UP000192276">
    <property type="component" value="Unassembled WGS sequence"/>
</dbReference>
<keyword evidence="14" id="KW-1185">Reference proteome</keyword>
<evidence type="ECO:0000256" key="1">
    <source>
        <dbReference type="ARBA" id="ARBA00004571"/>
    </source>
</evidence>
<keyword evidence="5 10" id="KW-0812">Transmembrane</keyword>
<evidence type="ECO:0000256" key="10">
    <source>
        <dbReference type="PROSITE-ProRule" id="PRU01360"/>
    </source>
</evidence>
<evidence type="ECO:0000259" key="12">
    <source>
        <dbReference type="SMART" id="SM00965"/>
    </source>
</evidence>
<reference evidence="14" key="1">
    <citation type="submission" date="2016-04" db="EMBL/GenBank/DDBJ databases">
        <authorList>
            <person name="Chen L."/>
            <person name="Zhuang W."/>
            <person name="Wang G."/>
        </authorList>
    </citation>
    <scope>NUCLEOTIDE SEQUENCE [LARGE SCALE GENOMIC DNA]</scope>
    <source>
        <strain evidence="14">208</strain>
    </source>
</reference>
<evidence type="ECO:0000256" key="4">
    <source>
        <dbReference type="ARBA" id="ARBA00022496"/>
    </source>
</evidence>
<evidence type="ECO:0000256" key="7">
    <source>
        <dbReference type="ARBA" id="ARBA00023077"/>
    </source>
</evidence>
<dbReference type="GO" id="GO:0009279">
    <property type="term" value="C:cell outer membrane"/>
    <property type="evidence" value="ECO:0007669"/>
    <property type="project" value="UniProtKB-SubCell"/>
</dbReference>
<keyword evidence="8 10" id="KW-0472">Membrane</keyword>
<organism evidence="13 14">
    <name type="scientific">Niastella populi</name>
    <dbReference type="NCBI Taxonomy" id="550983"/>
    <lineage>
        <taxon>Bacteria</taxon>
        <taxon>Pseudomonadati</taxon>
        <taxon>Bacteroidota</taxon>
        <taxon>Chitinophagia</taxon>
        <taxon>Chitinophagales</taxon>
        <taxon>Chitinophagaceae</taxon>
        <taxon>Niastella</taxon>
    </lineage>
</organism>
<keyword evidence="4" id="KW-0410">Iron transport</keyword>
<protein>
    <recommendedName>
        <fullName evidence="12">Secretin/TonB short N-terminal domain-containing protein</fullName>
    </recommendedName>
</protein>
<dbReference type="AlphaFoldDB" id="A0A1V9FV36"/>
<proteinExistence type="inferred from homology"/>
<dbReference type="NCBIfam" id="TIGR04056">
    <property type="entry name" value="OMP_RagA_SusC"/>
    <property type="match status" value="1"/>
</dbReference>
<dbReference type="InterPro" id="IPR037066">
    <property type="entry name" value="Plug_dom_sf"/>
</dbReference>
<evidence type="ECO:0000256" key="2">
    <source>
        <dbReference type="ARBA" id="ARBA00022448"/>
    </source>
</evidence>
<keyword evidence="6" id="KW-0408">Iron</keyword>
<sequence>MRDATGHALVNKLLRIMRLTAILLLGACLQVAAKGTAQSITLSEKNAPIEKVLLSIEKQANVSFYYKVELLQKSAPVTISVKNASLKQVLDICFKDKPFTYEIIGNVIVIKPTARNAIIQIEPVQMQADTTPNIDVRGRVIFSHSEPVPGATISVKGTSIATYTNKNGEFLLKHIDPKARLLISSVGMETIEAPVNGRSQMVVIARQKLSDLDQVQIIAYGATSKRLNTGDVTTITSEEIARNPVANVLQVLQYRVPGMFIQQQTGVPGGRFNVEIRGQSTFGNQAPLYIIDGVSYPAGTPLPYVTTSNIEGGSAGLQGGNALNFIDPSQIESVEVLKDADATSVYGSRGAYGVVIITTKKGKAHAPMLSLNVNQSISVRGTTPKMLNTEEYLTLRREAIKNSNGVIGATDYDLNGTWPEDRYTNWSKEFTGLYSPRTYANASYSGGVGNTTFLIRANYNDEKTTQRDKGSYRNMGAGFDINSGSANKKLTVGLSGSFSSTINDMKPWEFALGGLNTLAPNAPSLFLPDGTLNWETGDNPAKGLQLIFDRVDNNMLGNLRVEYRPVKNLSLVNTVGYNLITTKELRAEPTTYFNPNSAVSPSNLSNSTLLNATVRTITVEPSANYSMQAGGRGDFSVQAGATFQDILQNSSSVKGINFISDAMLYNPTFTTQANILSAYSQNPEKYAGFFGIAKFDWAHKYVLRVTGRYDGSSKFGPGNQWGLFGSAAFFWIFSEEPWFKKALPFISFGKVRVSHGTSGGDKIGNYLYLDRYTSNSSTYQGRIGLDPTSLANPDLHWEHTKKSQVTLDLGFMQDRFLLTAAYYRDRTSDQLVNQPLSTVTGFQAFQVNSPALLQNTGFEGTLTSHNMKRRNFNWTTNVVLTIPRSKLVEYPGFNLFEVNNNYVLGKSINGIRLYKYAGVDPQTGNYNFYKEGVKGEFLPLLGPVQLDPNKDKTEFVDFNPRYYGSINNSFQYKNLTFGFMVAIVNRMGRNFMGQQTFLPGVANRNTVREALGRWQKPGDITDIPKPQSGINALLLQNNFFNSTGAYANATYARLSNVNIAYDFSGKFLMKARIKALRVLLQGQNLLTVSEYKDLDPENLGAGQAPTRTFSAGINLSL</sequence>
<name>A0A1V9FV36_9BACT</name>
<dbReference type="Pfam" id="PF00593">
    <property type="entry name" value="TonB_dep_Rec_b-barrel"/>
    <property type="match status" value="1"/>
</dbReference>
<comment type="subcellular location">
    <subcellularLocation>
        <location evidence="1 10">Cell outer membrane</location>
        <topology evidence="1 10">Multi-pass membrane protein</topology>
    </subcellularLocation>
</comment>
<keyword evidence="3 10" id="KW-1134">Transmembrane beta strand</keyword>
<dbReference type="PROSITE" id="PS52016">
    <property type="entry name" value="TONB_DEPENDENT_REC_3"/>
    <property type="match status" value="1"/>
</dbReference>
<comment type="similarity">
    <text evidence="10 11">Belongs to the TonB-dependent receptor family.</text>
</comment>
<evidence type="ECO:0000313" key="13">
    <source>
        <dbReference type="EMBL" id="OQP62214.1"/>
    </source>
</evidence>
<evidence type="ECO:0000256" key="5">
    <source>
        <dbReference type="ARBA" id="ARBA00022692"/>
    </source>
</evidence>
<dbReference type="InterPro" id="IPR008969">
    <property type="entry name" value="CarboxyPept-like_regulatory"/>
</dbReference>
<accession>A0A1V9FV36</accession>
<dbReference type="InterPro" id="IPR039426">
    <property type="entry name" value="TonB-dep_rcpt-like"/>
</dbReference>